<proteinExistence type="predicted"/>
<name>A0AA86P3E6_9EUKA</name>
<reference evidence="1" key="1">
    <citation type="submission" date="2023-06" db="EMBL/GenBank/DDBJ databases">
        <authorList>
            <person name="Kurt Z."/>
        </authorList>
    </citation>
    <scope>NUCLEOTIDE SEQUENCE</scope>
</reference>
<evidence type="ECO:0000313" key="3">
    <source>
        <dbReference type="Proteomes" id="UP001642409"/>
    </source>
</evidence>
<comment type="caution">
    <text evidence="1">The sequence shown here is derived from an EMBL/GenBank/DDBJ whole genome shotgun (WGS) entry which is preliminary data.</text>
</comment>
<gene>
    <name evidence="1" type="ORF">HINF_LOCUS17122</name>
    <name evidence="2" type="ORF">HINF_LOCUS57686</name>
</gene>
<evidence type="ECO:0000313" key="2">
    <source>
        <dbReference type="EMBL" id="CAL6076426.1"/>
    </source>
</evidence>
<reference evidence="2 3" key="2">
    <citation type="submission" date="2024-07" db="EMBL/GenBank/DDBJ databases">
        <authorList>
            <person name="Akdeniz Z."/>
        </authorList>
    </citation>
    <scope>NUCLEOTIDE SEQUENCE [LARGE SCALE GENOMIC DNA]</scope>
</reference>
<dbReference type="AlphaFoldDB" id="A0AA86P3E6"/>
<organism evidence="1">
    <name type="scientific">Hexamita inflata</name>
    <dbReference type="NCBI Taxonomy" id="28002"/>
    <lineage>
        <taxon>Eukaryota</taxon>
        <taxon>Metamonada</taxon>
        <taxon>Diplomonadida</taxon>
        <taxon>Hexamitidae</taxon>
        <taxon>Hexamitinae</taxon>
        <taxon>Hexamita</taxon>
    </lineage>
</organism>
<keyword evidence="3" id="KW-1185">Reference proteome</keyword>
<dbReference type="EMBL" id="CAXDID020000319">
    <property type="protein sequence ID" value="CAL6076426.1"/>
    <property type="molecule type" value="Genomic_DNA"/>
</dbReference>
<evidence type="ECO:0000313" key="1">
    <source>
        <dbReference type="EMBL" id="CAI9929477.1"/>
    </source>
</evidence>
<sequence>MKIFGSKMTAFDLGEALAVAAQRWKASRKRTSVKQANPFSTKGNYSRKIDPYCREKIKVLEQHAQSNPTLTAAPPANVQLPDYDCYTLSRFCSNILIFHTNFKLLCIIEVYVRNDIQHTTP</sequence>
<accession>A0AA86P3E6</accession>
<dbReference type="EMBL" id="CATOUU010000435">
    <property type="protein sequence ID" value="CAI9929477.1"/>
    <property type="molecule type" value="Genomic_DNA"/>
</dbReference>
<protein>
    <submittedName>
        <fullName evidence="2">Hypothetical_protein</fullName>
    </submittedName>
</protein>
<dbReference type="Proteomes" id="UP001642409">
    <property type="component" value="Unassembled WGS sequence"/>
</dbReference>